<dbReference type="OrthoDB" id="360327at2759"/>
<dbReference type="GO" id="GO:0071014">
    <property type="term" value="C:post-mRNA release spliceosomal complex"/>
    <property type="evidence" value="ECO:0007669"/>
    <property type="project" value="TreeGrafter"/>
</dbReference>
<dbReference type="GO" id="GO:0000398">
    <property type="term" value="P:mRNA splicing, via spliceosome"/>
    <property type="evidence" value="ECO:0007669"/>
    <property type="project" value="InterPro"/>
</dbReference>
<evidence type="ECO:0000256" key="1">
    <source>
        <dbReference type="ARBA" id="ARBA00005595"/>
    </source>
</evidence>
<evidence type="ECO:0000256" key="2">
    <source>
        <dbReference type="SAM" id="MobiDB-lite"/>
    </source>
</evidence>
<proteinExistence type="inferred from homology"/>
<evidence type="ECO:0000313" key="4">
    <source>
        <dbReference type="Proteomes" id="UP000305067"/>
    </source>
</evidence>
<protein>
    <submittedName>
        <fullName evidence="3">CWC16 protein</fullName>
    </submittedName>
</protein>
<dbReference type="STRING" id="1884261.A0A5C3QQQ6"/>
<accession>A0A5C3QQQ6</accession>
<feature type="compositionally biased region" description="Low complexity" evidence="2">
    <location>
        <begin position="264"/>
        <end position="278"/>
    </location>
</feature>
<feature type="compositionally biased region" description="Polar residues" evidence="2">
    <location>
        <begin position="252"/>
        <end position="263"/>
    </location>
</feature>
<evidence type="ECO:0000313" key="3">
    <source>
        <dbReference type="EMBL" id="TFL03897.1"/>
    </source>
</evidence>
<comment type="similarity">
    <text evidence="1">Belongs to the CWC16 family.</text>
</comment>
<keyword evidence="4" id="KW-1185">Reference proteome</keyword>
<dbReference type="EMBL" id="ML178819">
    <property type="protein sequence ID" value="TFL03897.1"/>
    <property type="molecule type" value="Genomic_DNA"/>
</dbReference>
<reference evidence="3 4" key="1">
    <citation type="journal article" date="2019" name="Nat. Ecol. Evol.">
        <title>Megaphylogeny resolves global patterns of mushroom evolution.</title>
        <authorList>
            <person name="Varga T."/>
            <person name="Krizsan K."/>
            <person name="Foldi C."/>
            <person name="Dima B."/>
            <person name="Sanchez-Garcia M."/>
            <person name="Sanchez-Ramirez S."/>
            <person name="Szollosi G.J."/>
            <person name="Szarkandi J.G."/>
            <person name="Papp V."/>
            <person name="Albert L."/>
            <person name="Andreopoulos W."/>
            <person name="Angelini C."/>
            <person name="Antonin V."/>
            <person name="Barry K.W."/>
            <person name="Bougher N.L."/>
            <person name="Buchanan P."/>
            <person name="Buyck B."/>
            <person name="Bense V."/>
            <person name="Catcheside P."/>
            <person name="Chovatia M."/>
            <person name="Cooper J."/>
            <person name="Damon W."/>
            <person name="Desjardin D."/>
            <person name="Finy P."/>
            <person name="Geml J."/>
            <person name="Haridas S."/>
            <person name="Hughes K."/>
            <person name="Justo A."/>
            <person name="Karasinski D."/>
            <person name="Kautmanova I."/>
            <person name="Kiss B."/>
            <person name="Kocsube S."/>
            <person name="Kotiranta H."/>
            <person name="LaButti K.M."/>
            <person name="Lechner B.E."/>
            <person name="Liimatainen K."/>
            <person name="Lipzen A."/>
            <person name="Lukacs Z."/>
            <person name="Mihaltcheva S."/>
            <person name="Morgado L.N."/>
            <person name="Niskanen T."/>
            <person name="Noordeloos M.E."/>
            <person name="Ohm R.A."/>
            <person name="Ortiz-Santana B."/>
            <person name="Ovrebo C."/>
            <person name="Racz N."/>
            <person name="Riley R."/>
            <person name="Savchenko A."/>
            <person name="Shiryaev A."/>
            <person name="Soop K."/>
            <person name="Spirin V."/>
            <person name="Szebenyi C."/>
            <person name="Tomsovsky M."/>
            <person name="Tulloss R.E."/>
            <person name="Uehling J."/>
            <person name="Grigoriev I.V."/>
            <person name="Vagvolgyi C."/>
            <person name="Papp T."/>
            <person name="Martin F.M."/>
            <person name="Miettinen O."/>
            <person name="Hibbett D.S."/>
            <person name="Nagy L.G."/>
        </authorList>
    </citation>
    <scope>NUCLEOTIDE SEQUENCE [LARGE SCALE GENOMIC DNA]</scope>
    <source>
        <strain evidence="3 4">CBS 309.79</strain>
    </source>
</reference>
<feature type="region of interest" description="Disordered" evidence="2">
    <location>
        <begin position="113"/>
        <end position="142"/>
    </location>
</feature>
<dbReference type="Proteomes" id="UP000305067">
    <property type="component" value="Unassembled WGS sequence"/>
</dbReference>
<dbReference type="PANTHER" id="PTHR12111">
    <property type="entry name" value="SPLICING FACTOR YJU2"/>
    <property type="match status" value="1"/>
</dbReference>
<feature type="region of interest" description="Disordered" evidence="2">
    <location>
        <begin position="244"/>
        <end position="278"/>
    </location>
</feature>
<gene>
    <name evidence="3" type="ORF">BDV98DRAFT_611298</name>
</gene>
<dbReference type="Pfam" id="PF04502">
    <property type="entry name" value="Saf4_Yju2"/>
    <property type="match status" value="1"/>
</dbReference>
<dbReference type="AlphaFoldDB" id="A0A5C3QQQ6"/>
<dbReference type="GO" id="GO:0005684">
    <property type="term" value="C:U2-type spliceosomal complex"/>
    <property type="evidence" value="ECO:0007669"/>
    <property type="project" value="TreeGrafter"/>
</dbReference>
<organism evidence="3 4">
    <name type="scientific">Pterulicium gracile</name>
    <dbReference type="NCBI Taxonomy" id="1884261"/>
    <lineage>
        <taxon>Eukaryota</taxon>
        <taxon>Fungi</taxon>
        <taxon>Dikarya</taxon>
        <taxon>Basidiomycota</taxon>
        <taxon>Agaricomycotina</taxon>
        <taxon>Agaricomycetes</taxon>
        <taxon>Agaricomycetidae</taxon>
        <taxon>Agaricales</taxon>
        <taxon>Pleurotineae</taxon>
        <taxon>Pterulaceae</taxon>
        <taxon>Pterulicium</taxon>
    </lineage>
</organism>
<name>A0A5C3QQQ6_9AGAR</name>
<sequence>MQGFNKYYPPDFDPNTHGSLNSYQGKHALGNRAHKIDQGILVVRFELPFNIWCGTCENHIGMGVRYNAEKKKIGSYYSTPIFSFRCKCHLCDGYFEIETDPKNTRYVVTSGARQKDEDWDPEENGGYAIHDNDPNKPPADPLATLEKTTAAQKDLKEVKAPRIEELQGLSEKLNADPYTLSVKARNRFRQQKRQDAEKQRKLGVIKQKYGLADSLLLEEDDEQARRAAQDAWRRGRAELTSLNRTQRKAHIRSSTSLFPSSIGTSRPSGATAPSPAATSLRARLLAPRKVIK</sequence>
<dbReference type="InterPro" id="IPR007590">
    <property type="entry name" value="Saf4/Yju2"/>
</dbReference>
<dbReference type="PANTHER" id="PTHR12111:SF2">
    <property type="entry name" value="SPLICING FACTOR YJU2B-RELATED"/>
    <property type="match status" value="1"/>
</dbReference>